<organism evidence="1 2">
    <name type="scientific">Roridomyces roridus</name>
    <dbReference type="NCBI Taxonomy" id="1738132"/>
    <lineage>
        <taxon>Eukaryota</taxon>
        <taxon>Fungi</taxon>
        <taxon>Dikarya</taxon>
        <taxon>Basidiomycota</taxon>
        <taxon>Agaricomycotina</taxon>
        <taxon>Agaricomycetes</taxon>
        <taxon>Agaricomycetidae</taxon>
        <taxon>Agaricales</taxon>
        <taxon>Marasmiineae</taxon>
        <taxon>Mycenaceae</taxon>
        <taxon>Roridomyces</taxon>
    </lineage>
</organism>
<sequence length="464" mass="50820">MGAMPSADSIVQTQPPDSCAWAGCGREDEEEVGEQRTARLRCGEVPSPRNASSCLYCRLDGCFAGPKSGREEAGASNADGVSGTECWRSCGVEFRVAGLVPPGGVGLEGDESLGSAAATVFGLHGGGRGRTDQLWSSLKLQAGYGIYMHGVLNIIRVSFGIPRCAELKIRTSQNRLARARHNTRTSFFFGSFLIDRPDKVKILMAMKMVARGHETSFDQEKIVGTDMNWSHWDKTQQPCALSQPTFQGPRTFGELGMSWSQKSCRAKHNLKSQEYACRISSGLVQNWMLQSEKKNELMGAVKIKFGPHKFEKNKNLATSFSEQVEKVDLYLTSEPLMSHQFLIRNMMVPGPTMFIPAQFHHQSHDFLTNVIINNTDQILIAIKNNCCGPKSVSKSISAQFEPNLAGPLNLQSWFVPPPLPPSTLPLTSGGIPLPLVNLKSERTRTLPGCTVQPGSTEATSFQRP</sequence>
<comment type="caution">
    <text evidence="1">The sequence shown here is derived from an EMBL/GenBank/DDBJ whole genome shotgun (WGS) entry which is preliminary data.</text>
</comment>
<evidence type="ECO:0000313" key="1">
    <source>
        <dbReference type="EMBL" id="KAJ7614952.1"/>
    </source>
</evidence>
<gene>
    <name evidence="1" type="ORF">FB45DRAFT_873817</name>
</gene>
<protein>
    <submittedName>
        <fullName evidence="1">Uncharacterized protein</fullName>
    </submittedName>
</protein>
<keyword evidence="2" id="KW-1185">Reference proteome</keyword>
<dbReference type="AlphaFoldDB" id="A0AAD7BA49"/>
<proteinExistence type="predicted"/>
<dbReference type="EMBL" id="JARKIF010000025">
    <property type="protein sequence ID" value="KAJ7614952.1"/>
    <property type="molecule type" value="Genomic_DNA"/>
</dbReference>
<accession>A0AAD7BA49</accession>
<evidence type="ECO:0000313" key="2">
    <source>
        <dbReference type="Proteomes" id="UP001221142"/>
    </source>
</evidence>
<reference evidence="1" key="1">
    <citation type="submission" date="2023-03" db="EMBL/GenBank/DDBJ databases">
        <title>Massive genome expansion in bonnet fungi (Mycena s.s.) driven by repeated elements and novel gene families across ecological guilds.</title>
        <authorList>
            <consortium name="Lawrence Berkeley National Laboratory"/>
            <person name="Harder C.B."/>
            <person name="Miyauchi S."/>
            <person name="Viragh M."/>
            <person name="Kuo A."/>
            <person name="Thoen E."/>
            <person name="Andreopoulos B."/>
            <person name="Lu D."/>
            <person name="Skrede I."/>
            <person name="Drula E."/>
            <person name="Henrissat B."/>
            <person name="Morin E."/>
            <person name="Kohler A."/>
            <person name="Barry K."/>
            <person name="LaButti K."/>
            <person name="Morin E."/>
            <person name="Salamov A."/>
            <person name="Lipzen A."/>
            <person name="Mereny Z."/>
            <person name="Hegedus B."/>
            <person name="Baldrian P."/>
            <person name="Stursova M."/>
            <person name="Weitz H."/>
            <person name="Taylor A."/>
            <person name="Grigoriev I.V."/>
            <person name="Nagy L.G."/>
            <person name="Martin F."/>
            <person name="Kauserud H."/>
        </authorList>
    </citation>
    <scope>NUCLEOTIDE SEQUENCE</scope>
    <source>
        <strain evidence="1">9284</strain>
    </source>
</reference>
<dbReference type="Proteomes" id="UP001221142">
    <property type="component" value="Unassembled WGS sequence"/>
</dbReference>
<name>A0AAD7BA49_9AGAR</name>